<dbReference type="RefSeq" id="WP_269414338.1">
    <property type="nucleotide sequence ID" value="NZ_JAPWGL010000001.1"/>
</dbReference>
<dbReference type="Proteomes" id="UP001144341">
    <property type="component" value="Unassembled WGS sequence"/>
</dbReference>
<dbReference type="Gene3D" id="3.40.710.10">
    <property type="entry name" value="DD-peptidase/beta-lactamase superfamily"/>
    <property type="match status" value="1"/>
</dbReference>
<feature type="chain" id="PRO_5046350495" evidence="2">
    <location>
        <begin position="22"/>
        <end position="629"/>
    </location>
</feature>
<organism evidence="4 5">
    <name type="scientific">Pedobacter rhodius</name>
    <dbReference type="NCBI Taxonomy" id="3004098"/>
    <lineage>
        <taxon>Bacteria</taxon>
        <taxon>Pseudomonadati</taxon>
        <taxon>Bacteroidota</taxon>
        <taxon>Sphingobacteriia</taxon>
        <taxon>Sphingobacteriales</taxon>
        <taxon>Sphingobacteriaceae</taxon>
        <taxon>Pedobacter</taxon>
    </lineage>
</organism>
<evidence type="ECO:0000256" key="2">
    <source>
        <dbReference type="SAM" id="SignalP"/>
    </source>
</evidence>
<feature type="transmembrane region" description="Helical" evidence="1">
    <location>
        <begin position="564"/>
        <end position="587"/>
    </location>
</feature>
<dbReference type="InterPro" id="IPR012338">
    <property type="entry name" value="Beta-lactam/transpept-like"/>
</dbReference>
<feature type="transmembrane region" description="Helical" evidence="1">
    <location>
        <begin position="599"/>
        <end position="622"/>
    </location>
</feature>
<feature type="transmembrane region" description="Helical" evidence="1">
    <location>
        <begin position="494"/>
        <end position="519"/>
    </location>
</feature>
<evidence type="ECO:0000256" key="1">
    <source>
        <dbReference type="SAM" id="Phobius"/>
    </source>
</evidence>
<proteinExistence type="predicted"/>
<comment type="caution">
    <text evidence="4">The sequence shown here is derived from an EMBL/GenBank/DDBJ whole genome shotgun (WGS) entry which is preliminary data.</text>
</comment>
<keyword evidence="2" id="KW-0732">Signal</keyword>
<accession>A0ABT4KXD3</accession>
<feature type="signal peptide" evidence="2">
    <location>
        <begin position="1"/>
        <end position="21"/>
    </location>
</feature>
<dbReference type="EMBL" id="JAPWGL010000001">
    <property type="protein sequence ID" value="MCZ4222538.1"/>
    <property type="molecule type" value="Genomic_DNA"/>
</dbReference>
<dbReference type="InterPro" id="IPR050491">
    <property type="entry name" value="AmpC-like"/>
</dbReference>
<name>A0ABT4KXD3_9SPHI</name>
<keyword evidence="5" id="KW-1185">Reference proteome</keyword>
<evidence type="ECO:0000313" key="4">
    <source>
        <dbReference type="EMBL" id="MCZ4222538.1"/>
    </source>
</evidence>
<gene>
    <name evidence="4" type="ORF">O0931_04440</name>
</gene>
<dbReference type="GO" id="GO:0016787">
    <property type="term" value="F:hydrolase activity"/>
    <property type="evidence" value="ECO:0007669"/>
    <property type="project" value="UniProtKB-KW"/>
</dbReference>
<sequence>MKNYCTLVFIAFLLLGMNVSAQQQPEPSLPPARIDSMLIDLNKAIVESHMPGLMISIVNRSGVIYAGGIGYSNLAQKSRVTSQTVFRFASVTKMFTALAIEKLISEGKFKLDDPIKKIAPEIPFENAWEKSNPVRVVHLLEHTAGFEDVQLGRMMAKDGQNMHGITVLEFHKNSLISRWKPGERMSYANPGYEVLGYLIEKFSGMKVNEYLKNNILLPIGMKNSAILTDNTKMQNLATAYHFNGNDYQVLPEYTLASNGAAGNLVSCADDISKYLISLLNYYQSKSGNIIPEKNAVEMDSIHSSLAAKNGLQTGYALGNAVFANNKKITFRGHEGLGEGFSSWIFYNRKNGIAYAIANNSGENNWRISQIIESFITRDLPPVLLNSSVENLDRFREFDGYYALANPKNDRWDFLQKIFNGVTVRFSNQKIILKNNRGHIDTLVHVRGNLFRIQSEIIPAFIFSKDENGTPFLQGYNTSEFFTKVAKAPIVIQQYLFYAGLLSILIALILGFVALILLLFKKINYQRFFLLALPALAGLSGLLAYRKLSITDEVNKIAFSSINATTLFIFFTSLSFGFLTIISLILLIKQWNILKNKFVKITLTFTIIMLCYLTGIFILNGWIGVRIWAL</sequence>
<keyword evidence="1" id="KW-0472">Membrane</keyword>
<reference evidence="4" key="1">
    <citation type="submission" date="2022-12" db="EMBL/GenBank/DDBJ databases">
        <title>Genome sequence of SJ11.</title>
        <authorList>
            <person name="Woo H."/>
        </authorList>
    </citation>
    <scope>NUCLEOTIDE SEQUENCE</scope>
    <source>
        <strain evidence="4">SJ11</strain>
    </source>
</reference>
<keyword evidence="1" id="KW-0812">Transmembrane</keyword>
<evidence type="ECO:0000313" key="5">
    <source>
        <dbReference type="Proteomes" id="UP001144341"/>
    </source>
</evidence>
<evidence type="ECO:0000259" key="3">
    <source>
        <dbReference type="Pfam" id="PF00144"/>
    </source>
</evidence>
<dbReference type="PANTHER" id="PTHR46825:SF9">
    <property type="entry name" value="BETA-LACTAMASE-RELATED DOMAIN-CONTAINING PROTEIN"/>
    <property type="match status" value="1"/>
</dbReference>
<feature type="domain" description="Beta-lactamase-related" evidence="3">
    <location>
        <begin position="47"/>
        <end position="363"/>
    </location>
</feature>
<protein>
    <submittedName>
        <fullName evidence="4">Serine hydrolase</fullName>
    </submittedName>
</protein>
<dbReference type="Pfam" id="PF00144">
    <property type="entry name" value="Beta-lactamase"/>
    <property type="match status" value="1"/>
</dbReference>
<keyword evidence="1" id="KW-1133">Transmembrane helix</keyword>
<dbReference type="PANTHER" id="PTHR46825">
    <property type="entry name" value="D-ALANYL-D-ALANINE-CARBOXYPEPTIDASE/ENDOPEPTIDASE AMPH"/>
    <property type="match status" value="1"/>
</dbReference>
<keyword evidence="4" id="KW-0378">Hydrolase</keyword>
<dbReference type="SUPFAM" id="SSF56601">
    <property type="entry name" value="beta-lactamase/transpeptidase-like"/>
    <property type="match status" value="1"/>
</dbReference>
<dbReference type="InterPro" id="IPR001466">
    <property type="entry name" value="Beta-lactam-related"/>
</dbReference>
<feature type="transmembrane region" description="Helical" evidence="1">
    <location>
        <begin position="526"/>
        <end position="544"/>
    </location>
</feature>